<evidence type="ECO:0000256" key="13">
    <source>
        <dbReference type="SAM" id="Phobius"/>
    </source>
</evidence>
<reference evidence="15" key="3">
    <citation type="submission" date="2015-04" db="UniProtKB">
        <authorList>
            <consortium name="EnsemblPlants"/>
        </authorList>
    </citation>
    <scope>IDENTIFICATION</scope>
    <source>
        <strain evidence="15">cv. Jemalong A17</strain>
    </source>
</reference>
<evidence type="ECO:0000256" key="10">
    <source>
        <dbReference type="ARBA" id="ARBA00023136"/>
    </source>
</evidence>
<dbReference type="eggNOG" id="KOG0157">
    <property type="taxonomic scope" value="Eukaryota"/>
</dbReference>
<name>G7JVI4_MEDTR</name>
<dbReference type="PROSITE" id="PS00086">
    <property type="entry name" value="CYTOCHROME_P450"/>
    <property type="match status" value="1"/>
</dbReference>
<dbReference type="GO" id="GO:0020037">
    <property type="term" value="F:heme binding"/>
    <property type="evidence" value="ECO:0007669"/>
    <property type="project" value="InterPro"/>
</dbReference>
<dbReference type="PANTHER" id="PTHR24286">
    <property type="entry name" value="CYTOCHROME P450 26"/>
    <property type="match status" value="1"/>
</dbReference>
<dbReference type="Proteomes" id="UP000002051">
    <property type="component" value="Chromosome 4"/>
</dbReference>
<dbReference type="GO" id="GO:0016020">
    <property type="term" value="C:membrane"/>
    <property type="evidence" value="ECO:0007669"/>
    <property type="project" value="UniProtKB-SubCell"/>
</dbReference>
<evidence type="ECO:0000256" key="11">
    <source>
        <dbReference type="PIRSR" id="PIRSR602401-1"/>
    </source>
</evidence>
<comment type="cofactor">
    <cofactor evidence="1 11">
        <name>heme</name>
        <dbReference type="ChEBI" id="CHEBI:30413"/>
    </cofactor>
</comment>
<dbReference type="STRING" id="3880.G7JVI4"/>
<dbReference type="PANTHER" id="PTHR24286:SF199">
    <property type="entry name" value="CYTOCHROME P450 88D6"/>
    <property type="match status" value="1"/>
</dbReference>
<dbReference type="OMA" id="KPIDNCL"/>
<sequence>MELQWFWMFAATLLACYIFVSKVMRNLNGWYYDLIFKNKQYPLPPGDMGWPLIGNLWSFFKYFYSGRGEMFINNIIFKFGRTGIYKTHLYGSPSIIVIAPAICKKVLIDEVTFKIGYPKSALELGDSKILHKERGRFKQLVSSPINGHNVLEMYLERIEDIVINKLEELSSMKHPVEFLTEMKKASFEFVIHIFFDSCDQDTVNKIGDLFNVMSIALLSFMPINVPGFAYNKALKARMEFVKIIENIICGRRMAIKNGQIGENNNLLDIILETKDERGEKLEDKDIIDLLIAFLFGAHDSIATASMWSVMYLAQNPLCLKKAKEEQEGILKARSTSQKRLSIEEIKKMIYLSQVVDETIRHITIFSAFREAAIDVNINGYFIPKGWKVLVWLSALHMDPEYYSNPKEFNPTRWDDYNPGSGTFIPFGVGRRLCPGRDLAKYEISIFLHYFVLNYKLERINPECPITSFPYSKPIDNCLAKVIKISDS</sequence>
<evidence type="ECO:0000256" key="2">
    <source>
        <dbReference type="ARBA" id="ARBA00004167"/>
    </source>
</evidence>
<keyword evidence="12" id="KW-0503">Monooxygenase</keyword>
<dbReference type="GO" id="GO:0048868">
    <property type="term" value="P:pollen tube development"/>
    <property type="evidence" value="ECO:0000318"/>
    <property type="project" value="GO_Central"/>
</dbReference>
<reference evidence="14 16" key="1">
    <citation type="journal article" date="2011" name="Nature">
        <title>The Medicago genome provides insight into the evolution of rhizobial symbioses.</title>
        <authorList>
            <person name="Young N.D."/>
            <person name="Debelle F."/>
            <person name="Oldroyd G.E."/>
            <person name="Geurts R."/>
            <person name="Cannon S.B."/>
            <person name="Udvardi M.K."/>
            <person name="Benedito V.A."/>
            <person name="Mayer K.F."/>
            <person name="Gouzy J."/>
            <person name="Schoof H."/>
            <person name="Van de Peer Y."/>
            <person name="Proost S."/>
            <person name="Cook D.R."/>
            <person name="Meyers B.C."/>
            <person name="Spannagl M."/>
            <person name="Cheung F."/>
            <person name="De Mita S."/>
            <person name="Krishnakumar V."/>
            <person name="Gundlach H."/>
            <person name="Zhou S."/>
            <person name="Mudge J."/>
            <person name="Bharti A.K."/>
            <person name="Murray J.D."/>
            <person name="Naoumkina M.A."/>
            <person name="Rosen B."/>
            <person name="Silverstein K.A."/>
            <person name="Tang H."/>
            <person name="Rombauts S."/>
            <person name="Zhao P.X."/>
            <person name="Zhou P."/>
            <person name="Barbe V."/>
            <person name="Bardou P."/>
            <person name="Bechner M."/>
            <person name="Bellec A."/>
            <person name="Berger A."/>
            <person name="Berges H."/>
            <person name="Bidwell S."/>
            <person name="Bisseling T."/>
            <person name="Choisne N."/>
            <person name="Couloux A."/>
            <person name="Denny R."/>
            <person name="Deshpande S."/>
            <person name="Dai X."/>
            <person name="Doyle J.J."/>
            <person name="Dudez A.M."/>
            <person name="Farmer A.D."/>
            <person name="Fouteau S."/>
            <person name="Franken C."/>
            <person name="Gibelin C."/>
            <person name="Gish J."/>
            <person name="Goldstein S."/>
            <person name="Gonzalez A.J."/>
            <person name="Green P.J."/>
            <person name="Hallab A."/>
            <person name="Hartog M."/>
            <person name="Hua A."/>
            <person name="Humphray S.J."/>
            <person name="Jeong D.H."/>
            <person name="Jing Y."/>
            <person name="Jocker A."/>
            <person name="Kenton S.M."/>
            <person name="Kim D.J."/>
            <person name="Klee K."/>
            <person name="Lai H."/>
            <person name="Lang C."/>
            <person name="Lin S."/>
            <person name="Macmil S.L."/>
            <person name="Magdelenat G."/>
            <person name="Matthews L."/>
            <person name="McCorrison J."/>
            <person name="Monaghan E.L."/>
            <person name="Mun J.H."/>
            <person name="Najar F.Z."/>
            <person name="Nicholson C."/>
            <person name="Noirot C."/>
            <person name="O'Bleness M."/>
            <person name="Paule C.R."/>
            <person name="Poulain J."/>
            <person name="Prion F."/>
            <person name="Qin B."/>
            <person name="Qu C."/>
            <person name="Retzel E.F."/>
            <person name="Riddle C."/>
            <person name="Sallet E."/>
            <person name="Samain S."/>
            <person name="Samson N."/>
            <person name="Sanders I."/>
            <person name="Saurat O."/>
            <person name="Scarpelli C."/>
            <person name="Schiex T."/>
            <person name="Segurens B."/>
            <person name="Severin A.J."/>
            <person name="Sherrier D.J."/>
            <person name="Shi R."/>
            <person name="Sims S."/>
            <person name="Singer S.R."/>
            <person name="Sinharoy S."/>
            <person name="Sterck L."/>
            <person name="Viollet A."/>
            <person name="Wang B.B."/>
            <person name="Wang K."/>
            <person name="Wang M."/>
            <person name="Wang X."/>
            <person name="Warfsmann J."/>
            <person name="Weissenbach J."/>
            <person name="White D.D."/>
            <person name="White J.D."/>
            <person name="Wiley G.B."/>
            <person name="Wincker P."/>
            <person name="Xing Y."/>
            <person name="Yang L."/>
            <person name="Yao Z."/>
            <person name="Ying F."/>
            <person name="Zhai J."/>
            <person name="Zhou L."/>
            <person name="Zuber A."/>
            <person name="Denarie J."/>
            <person name="Dixon R.A."/>
            <person name="May G.D."/>
            <person name="Schwartz D.C."/>
            <person name="Rogers J."/>
            <person name="Quetier F."/>
            <person name="Town C.D."/>
            <person name="Roe B.A."/>
        </authorList>
    </citation>
    <scope>NUCLEOTIDE SEQUENCE [LARGE SCALE GENOMIC DNA]</scope>
    <source>
        <strain evidence="14">A17</strain>
        <strain evidence="15 16">cv. Jemalong A17</strain>
    </source>
</reference>
<dbReference type="InterPro" id="IPR036396">
    <property type="entry name" value="Cyt_P450_sf"/>
</dbReference>
<evidence type="ECO:0000256" key="4">
    <source>
        <dbReference type="ARBA" id="ARBA00022617"/>
    </source>
</evidence>
<dbReference type="Pfam" id="PF00067">
    <property type="entry name" value="p450"/>
    <property type="match status" value="1"/>
</dbReference>
<evidence type="ECO:0000256" key="5">
    <source>
        <dbReference type="ARBA" id="ARBA00022692"/>
    </source>
</evidence>
<evidence type="ECO:0000256" key="9">
    <source>
        <dbReference type="ARBA" id="ARBA00023004"/>
    </source>
</evidence>
<keyword evidence="7 13" id="KW-1133">Transmembrane helix</keyword>
<feature type="transmembrane region" description="Helical" evidence="13">
    <location>
        <begin position="6"/>
        <end position="24"/>
    </location>
</feature>
<evidence type="ECO:0000256" key="1">
    <source>
        <dbReference type="ARBA" id="ARBA00001971"/>
    </source>
</evidence>
<dbReference type="GO" id="GO:0051777">
    <property type="term" value="F:ent-kaurenoic acid monooxygenase activity"/>
    <property type="evidence" value="ECO:0000318"/>
    <property type="project" value="GO_Central"/>
</dbReference>
<proteinExistence type="inferred from homology"/>
<gene>
    <name evidence="14" type="ordered locus">MTR_4g005230</name>
</gene>
<protein>
    <submittedName>
        <fullName evidence="14">Cytochrome P450 family 88 protein</fullName>
    </submittedName>
</protein>
<keyword evidence="16" id="KW-1185">Reference proteome</keyword>
<evidence type="ECO:0000313" key="14">
    <source>
        <dbReference type="EMBL" id="AES86321.1"/>
    </source>
</evidence>
<keyword evidence="6 11" id="KW-0479">Metal-binding</keyword>
<evidence type="ECO:0000313" key="15">
    <source>
        <dbReference type="EnsemblPlants" id="AES86321"/>
    </source>
</evidence>
<dbReference type="PRINTS" id="PR00385">
    <property type="entry name" value="P450"/>
</dbReference>
<dbReference type="OrthoDB" id="1470350at2759"/>
<evidence type="ECO:0000256" key="6">
    <source>
        <dbReference type="ARBA" id="ARBA00022723"/>
    </source>
</evidence>
<dbReference type="InterPro" id="IPR002401">
    <property type="entry name" value="Cyt_P450_E_grp-I"/>
</dbReference>
<evidence type="ECO:0000256" key="8">
    <source>
        <dbReference type="ARBA" id="ARBA00023002"/>
    </source>
</evidence>
<dbReference type="GO" id="GO:0005506">
    <property type="term" value="F:iron ion binding"/>
    <property type="evidence" value="ECO:0007669"/>
    <property type="project" value="InterPro"/>
</dbReference>
<dbReference type="PaxDb" id="3880-AES86321"/>
<reference evidence="14 16" key="2">
    <citation type="journal article" date="2014" name="BMC Genomics">
        <title>An improved genome release (version Mt4.0) for the model legume Medicago truncatula.</title>
        <authorList>
            <person name="Tang H."/>
            <person name="Krishnakumar V."/>
            <person name="Bidwell S."/>
            <person name="Rosen B."/>
            <person name="Chan A."/>
            <person name="Zhou S."/>
            <person name="Gentzbittel L."/>
            <person name="Childs K.L."/>
            <person name="Yandell M."/>
            <person name="Gundlach H."/>
            <person name="Mayer K.F."/>
            <person name="Schwartz D.C."/>
            <person name="Town C.D."/>
        </authorList>
    </citation>
    <scope>GENOME REANNOTATION</scope>
    <source>
        <strain evidence="15 16">cv. Jemalong A17</strain>
    </source>
</reference>
<dbReference type="EnsemblPlants" id="AES86321">
    <property type="protein sequence ID" value="AES86321"/>
    <property type="gene ID" value="MTR_4g005230"/>
</dbReference>
<keyword evidence="9 11" id="KW-0408">Iron</keyword>
<comment type="similarity">
    <text evidence="3 12">Belongs to the cytochrome P450 family.</text>
</comment>
<dbReference type="AlphaFoldDB" id="G7JVI4"/>
<dbReference type="GO" id="GO:0005783">
    <property type="term" value="C:endoplasmic reticulum"/>
    <property type="evidence" value="ECO:0000318"/>
    <property type="project" value="GO_Central"/>
</dbReference>
<dbReference type="Gene3D" id="1.10.630.10">
    <property type="entry name" value="Cytochrome P450"/>
    <property type="match status" value="1"/>
</dbReference>
<evidence type="ECO:0000256" key="7">
    <source>
        <dbReference type="ARBA" id="ARBA00022989"/>
    </source>
</evidence>
<dbReference type="InterPro" id="IPR017972">
    <property type="entry name" value="Cyt_P450_CS"/>
</dbReference>
<feature type="binding site" description="axial binding residue" evidence="11">
    <location>
        <position position="433"/>
    </location>
    <ligand>
        <name>heme</name>
        <dbReference type="ChEBI" id="CHEBI:30413"/>
    </ligand>
    <ligandPart>
        <name>Fe</name>
        <dbReference type="ChEBI" id="CHEBI:18248"/>
    </ligandPart>
</feature>
<accession>G7JVI4</accession>
<evidence type="ECO:0000313" key="16">
    <source>
        <dbReference type="Proteomes" id="UP000002051"/>
    </source>
</evidence>
<evidence type="ECO:0000256" key="12">
    <source>
        <dbReference type="RuleBase" id="RU000461"/>
    </source>
</evidence>
<keyword evidence="8 12" id="KW-0560">Oxidoreductase</keyword>
<dbReference type="InterPro" id="IPR001128">
    <property type="entry name" value="Cyt_P450"/>
</dbReference>
<dbReference type="EMBL" id="CM001220">
    <property type="protein sequence ID" value="AES86321.1"/>
    <property type="molecule type" value="Genomic_DNA"/>
</dbReference>
<comment type="subcellular location">
    <subcellularLocation>
        <location evidence="2">Membrane</location>
        <topology evidence="2">Single-pass membrane protein</topology>
    </subcellularLocation>
</comment>
<dbReference type="HOGENOM" id="CLU_001570_15_5_1"/>
<keyword evidence="10 13" id="KW-0472">Membrane</keyword>
<organism evidence="14 16">
    <name type="scientific">Medicago truncatula</name>
    <name type="common">Barrel medic</name>
    <name type="synonym">Medicago tribuloides</name>
    <dbReference type="NCBI Taxonomy" id="3880"/>
    <lineage>
        <taxon>Eukaryota</taxon>
        <taxon>Viridiplantae</taxon>
        <taxon>Streptophyta</taxon>
        <taxon>Embryophyta</taxon>
        <taxon>Tracheophyta</taxon>
        <taxon>Spermatophyta</taxon>
        <taxon>Magnoliopsida</taxon>
        <taxon>eudicotyledons</taxon>
        <taxon>Gunneridae</taxon>
        <taxon>Pentapetalae</taxon>
        <taxon>rosids</taxon>
        <taxon>fabids</taxon>
        <taxon>Fabales</taxon>
        <taxon>Fabaceae</taxon>
        <taxon>Papilionoideae</taxon>
        <taxon>50 kb inversion clade</taxon>
        <taxon>NPAAA clade</taxon>
        <taxon>Hologalegina</taxon>
        <taxon>IRL clade</taxon>
        <taxon>Trifolieae</taxon>
        <taxon>Medicago</taxon>
    </lineage>
</organism>
<keyword evidence="5 13" id="KW-0812">Transmembrane</keyword>
<dbReference type="PRINTS" id="PR00463">
    <property type="entry name" value="EP450I"/>
</dbReference>
<evidence type="ECO:0000256" key="3">
    <source>
        <dbReference type="ARBA" id="ARBA00010617"/>
    </source>
</evidence>
<keyword evidence="4 11" id="KW-0349">Heme</keyword>
<dbReference type="SUPFAM" id="SSF48264">
    <property type="entry name" value="Cytochrome P450"/>
    <property type="match status" value="1"/>
</dbReference>